<accession>A0A498ILD5</accession>
<dbReference type="PROSITE" id="PS50089">
    <property type="entry name" value="ZF_RING_2"/>
    <property type="match status" value="1"/>
</dbReference>
<keyword evidence="12 16" id="KW-0472">Membrane</keyword>
<evidence type="ECO:0000256" key="12">
    <source>
        <dbReference type="ARBA" id="ARBA00023136"/>
    </source>
</evidence>
<evidence type="ECO:0000259" key="17">
    <source>
        <dbReference type="PROSITE" id="PS50089"/>
    </source>
</evidence>
<dbReference type="GO" id="GO:0008270">
    <property type="term" value="F:zinc ion binding"/>
    <property type="evidence" value="ECO:0007669"/>
    <property type="project" value="UniProtKB-KW"/>
</dbReference>
<dbReference type="InterPro" id="IPR013083">
    <property type="entry name" value="Znf_RING/FYVE/PHD"/>
</dbReference>
<evidence type="ECO:0000256" key="4">
    <source>
        <dbReference type="ARBA" id="ARBA00012483"/>
    </source>
</evidence>
<protein>
    <recommendedName>
        <fullName evidence="4">RING-type E3 ubiquitin transferase</fullName>
        <ecNumber evidence="4">2.3.2.27</ecNumber>
    </recommendedName>
</protein>
<dbReference type="EMBL" id="RDQH01000337">
    <property type="protein sequence ID" value="RXH84368.1"/>
    <property type="molecule type" value="Genomic_DNA"/>
</dbReference>
<evidence type="ECO:0000256" key="14">
    <source>
        <dbReference type="PROSITE-ProRule" id="PRU00175"/>
    </source>
</evidence>
<evidence type="ECO:0000256" key="1">
    <source>
        <dbReference type="ARBA" id="ARBA00000900"/>
    </source>
</evidence>
<feature type="transmembrane region" description="Helical" evidence="16">
    <location>
        <begin position="16"/>
        <end position="43"/>
    </location>
</feature>
<dbReference type="SMART" id="SM00184">
    <property type="entry name" value="RING"/>
    <property type="match status" value="1"/>
</dbReference>
<comment type="pathway">
    <text evidence="3">Protein modification; protein ubiquitination.</text>
</comment>
<keyword evidence="9" id="KW-0833">Ubl conjugation pathway</keyword>
<evidence type="ECO:0000256" key="2">
    <source>
        <dbReference type="ARBA" id="ARBA00004167"/>
    </source>
</evidence>
<dbReference type="GO" id="GO:0016020">
    <property type="term" value="C:membrane"/>
    <property type="evidence" value="ECO:0007669"/>
    <property type="project" value="UniProtKB-SubCell"/>
</dbReference>
<keyword evidence="5" id="KW-0808">Transferase</keyword>
<evidence type="ECO:0000256" key="6">
    <source>
        <dbReference type="ARBA" id="ARBA00022692"/>
    </source>
</evidence>
<dbReference type="PANTHER" id="PTHR45768">
    <property type="entry name" value="E3 UBIQUITIN-PROTEIN LIGASE RNF13-LIKE"/>
    <property type="match status" value="1"/>
</dbReference>
<keyword evidence="7" id="KW-0479">Metal-binding</keyword>
<dbReference type="SUPFAM" id="SSF57850">
    <property type="entry name" value="RING/U-box"/>
    <property type="match status" value="1"/>
</dbReference>
<evidence type="ECO:0000256" key="9">
    <source>
        <dbReference type="ARBA" id="ARBA00022786"/>
    </source>
</evidence>
<dbReference type="FunFam" id="3.30.40.10:FF:000187">
    <property type="entry name" value="E3 ubiquitin-protein ligase ATL6"/>
    <property type="match status" value="1"/>
</dbReference>
<keyword evidence="6 16" id="KW-0812">Transmembrane</keyword>
<evidence type="ECO:0000256" key="11">
    <source>
        <dbReference type="ARBA" id="ARBA00022989"/>
    </source>
</evidence>
<evidence type="ECO:0000256" key="5">
    <source>
        <dbReference type="ARBA" id="ARBA00022679"/>
    </source>
</evidence>
<dbReference type="Proteomes" id="UP000290289">
    <property type="component" value="Chromosome 11"/>
</dbReference>
<keyword evidence="8 14" id="KW-0863">Zinc-finger</keyword>
<sequence length="251" mass="27964">MDIDTHKRTHYALNGKIMLCSVVILFVVVFTIACFHSYVRCFFHRSRHQRHRRNHRSLTSLLETTLSSITNPKALDPSVLKTLPAFTYSATTGTKNAVVTPLECAVCLSEFEDQEQGRLLPMCNHAFHIDCIDTWFQSQSNCPLCRAPVQPDIPVPKREISPEISITVNEPSGSEQERSKGNMGFSRCASSTSLSPEECGRKPFTEVVGVSVLVDEVPNRICFGSPKNNYSGQKSSGSGTQILSLKRIWSI</sequence>
<comment type="subcellular location">
    <subcellularLocation>
        <location evidence="2">Membrane</location>
        <topology evidence="2">Single-pass membrane protein</topology>
    </subcellularLocation>
</comment>
<evidence type="ECO:0000256" key="16">
    <source>
        <dbReference type="SAM" id="Phobius"/>
    </source>
</evidence>
<evidence type="ECO:0000256" key="13">
    <source>
        <dbReference type="ARBA" id="ARBA00024209"/>
    </source>
</evidence>
<organism evidence="18 19">
    <name type="scientific">Malus domestica</name>
    <name type="common">Apple</name>
    <name type="synonym">Pyrus malus</name>
    <dbReference type="NCBI Taxonomy" id="3750"/>
    <lineage>
        <taxon>Eukaryota</taxon>
        <taxon>Viridiplantae</taxon>
        <taxon>Streptophyta</taxon>
        <taxon>Embryophyta</taxon>
        <taxon>Tracheophyta</taxon>
        <taxon>Spermatophyta</taxon>
        <taxon>Magnoliopsida</taxon>
        <taxon>eudicotyledons</taxon>
        <taxon>Gunneridae</taxon>
        <taxon>Pentapetalae</taxon>
        <taxon>rosids</taxon>
        <taxon>fabids</taxon>
        <taxon>Rosales</taxon>
        <taxon>Rosaceae</taxon>
        <taxon>Amygdaloideae</taxon>
        <taxon>Maleae</taxon>
        <taxon>Malus</taxon>
    </lineage>
</organism>
<comment type="catalytic activity">
    <reaction evidence="1">
        <text>S-ubiquitinyl-[E2 ubiquitin-conjugating enzyme]-L-cysteine + [acceptor protein]-L-lysine = [E2 ubiquitin-conjugating enzyme]-L-cysteine + N(6)-ubiquitinyl-[acceptor protein]-L-lysine.</text>
        <dbReference type="EC" id="2.3.2.27"/>
    </reaction>
</comment>
<comment type="similarity">
    <text evidence="13">Belongs to the RING-type zinc finger family. ATL subfamily.</text>
</comment>
<evidence type="ECO:0000256" key="8">
    <source>
        <dbReference type="ARBA" id="ARBA00022771"/>
    </source>
</evidence>
<feature type="region of interest" description="Disordered" evidence="15">
    <location>
        <begin position="169"/>
        <end position="199"/>
    </location>
</feature>
<evidence type="ECO:0000256" key="3">
    <source>
        <dbReference type="ARBA" id="ARBA00004906"/>
    </source>
</evidence>
<dbReference type="PROSITE" id="PS51257">
    <property type="entry name" value="PROKAR_LIPOPROTEIN"/>
    <property type="match status" value="1"/>
</dbReference>
<dbReference type="PANTHER" id="PTHR45768:SF34">
    <property type="entry name" value="RING-H2 FINGER PROTEIN ATL64"/>
    <property type="match status" value="1"/>
</dbReference>
<reference evidence="18 19" key="1">
    <citation type="submission" date="2018-10" db="EMBL/GenBank/DDBJ databases">
        <title>A high-quality apple genome assembly.</title>
        <authorList>
            <person name="Hu J."/>
        </authorList>
    </citation>
    <scope>NUCLEOTIDE SEQUENCE [LARGE SCALE GENOMIC DNA]</scope>
    <source>
        <strain evidence="19">cv. HFTH1</strain>
        <tissue evidence="18">Young leaf</tissue>
    </source>
</reference>
<dbReference type="EC" id="2.3.2.27" evidence="4"/>
<evidence type="ECO:0000313" key="18">
    <source>
        <dbReference type="EMBL" id="RXH84368.1"/>
    </source>
</evidence>
<dbReference type="GO" id="GO:0061630">
    <property type="term" value="F:ubiquitin protein ligase activity"/>
    <property type="evidence" value="ECO:0007669"/>
    <property type="project" value="UniProtKB-EC"/>
</dbReference>
<dbReference type="SMR" id="A0A498ILD5"/>
<keyword evidence="19" id="KW-1185">Reference proteome</keyword>
<keyword evidence="11 16" id="KW-1133">Transmembrane helix</keyword>
<comment type="caution">
    <text evidence="18">The sequence shown here is derived from an EMBL/GenBank/DDBJ whole genome shotgun (WGS) entry which is preliminary data.</text>
</comment>
<evidence type="ECO:0000256" key="10">
    <source>
        <dbReference type="ARBA" id="ARBA00022833"/>
    </source>
</evidence>
<evidence type="ECO:0000256" key="15">
    <source>
        <dbReference type="SAM" id="MobiDB-lite"/>
    </source>
</evidence>
<proteinExistence type="inferred from homology"/>
<feature type="domain" description="RING-type" evidence="17">
    <location>
        <begin position="104"/>
        <end position="146"/>
    </location>
</feature>
<name>A0A498ILD5_MALDO</name>
<dbReference type="AlphaFoldDB" id="A0A498ILD5"/>
<dbReference type="InterPro" id="IPR001841">
    <property type="entry name" value="Znf_RING"/>
</dbReference>
<evidence type="ECO:0000256" key="7">
    <source>
        <dbReference type="ARBA" id="ARBA00022723"/>
    </source>
</evidence>
<keyword evidence="10" id="KW-0862">Zinc</keyword>
<gene>
    <name evidence="18" type="ORF">DVH24_027267</name>
</gene>
<dbReference type="Pfam" id="PF13639">
    <property type="entry name" value="zf-RING_2"/>
    <property type="match status" value="1"/>
</dbReference>
<dbReference type="CDD" id="cd16461">
    <property type="entry name" value="RING-H2_EL5-like"/>
    <property type="match status" value="1"/>
</dbReference>
<evidence type="ECO:0000313" key="19">
    <source>
        <dbReference type="Proteomes" id="UP000290289"/>
    </source>
</evidence>
<dbReference type="Gene3D" id="3.30.40.10">
    <property type="entry name" value="Zinc/RING finger domain, C3HC4 (zinc finger)"/>
    <property type="match status" value="1"/>
</dbReference>